<evidence type="ECO:0000313" key="1">
    <source>
        <dbReference type="EnsemblPlants" id="KQL02174"/>
    </source>
</evidence>
<keyword evidence="2" id="KW-1185">Reference proteome</keyword>
<protein>
    <submittedName>
        <fullName evidence="1">Uncharacterized protein</fullName>
    </submittedName>
</protein>
<dbReference type="HOGENOM" id="CLU_3411217_0_0_1"/>
<organism evidence="1 2">
    <name type="scientific">Setaria italica</name>
    <name type="common">Foxtail millet</name>
    <name type="synonym">Panicum italicum</name>
    <dbReference type="NCBI Taxonomy" id="4555"/>
    <lineage>
        <taxon>Eukaryota</taxon>
        <taxon>Viridiplantae</taxon>
        <taxon>Streptophyta</taxon>
        <taxon>Embryophyta</taxon>
        <taxon>Tracheophyta</taxon>
        <taxon>Spermatophyta</taxon>
        <taxon>Magnoliopsida</taxon>
        <taxon>Liliopsida</taxon>
        <taxon>Poales</taxon>
        <taxon>Poaceae</taxon>
        <taxon>PACMAD clade</taxon>
        <taxon>Panicoideae</taxon>
        <taxon>Panicodae</taxon>
        <taxon>Paniceae</taxon>
        <taxon>Cenchrinae</taxon>
        <taxon>Setaria</taxon>
    </lineage>
</organism>
<dbReference type="EnsemblPlants" id="KQL02174">
    <property type="protein sequence ID" value="KQL02174"/>
    <property type="gene ID" value="SETIT_015984mg"/>
</dbReference>
<name>K3YNZ2_SETIT</name>
<dbReference type="EMBL" id="AGNK02003935">
    <property type="status" value="NOT_ANNOTATED_CDS"/>
    <property type="molecule type" value="Genomic_DNA"/>
</dbReference>
<accession>K3YNZ2</accession>
<proteinExistence type="predicted"/>
<reference evidence="2" key="1">
    <citation type="journal article" date="2012" name="Nat. Biotechnol.">
        <title>Reference genome sequence of the model plant Setaria.</title>
        <authorList>
            <person name="Bennetzen J.L."/>
            <person name="Schmutz J."/>
            <person name="Wang H."/>
            <person name="Percifield R."/>
            <person name="Hawkins J."/>
            <person name="Pontaroli A.C."/>
            <person name="Estep M."/>
            <person name="Feng L."/>
            <person name="Vaughn J.N."/>
            <person name="Grimwood J."/>
            <person name="Jenkins J."/>
            <person name="Barry K."/>
            <person name="Lindquist E."/>
            <person name="Hellsten U."/>
            <person name="Deshpande S."/>
            <person name="Wang X."/>
            <person name="Wu X."/>
            <person name="Mitros T."/>
            <person name="Triplett J."/>
            <person name="Yang X."/>
            <person name="Ye C.Y."/>
            <person name="Mauro-Herrera M."/>
            <person name="Wang L."/>
            <person name="Li P."/>
            <person name="Sharma M."/>
            <person name="Sharma R."/>
            <person name="Ronald P.C."/>
            <person name="Panaud O."/>
            <person name="Kellogg E.A."/>
            <person name="Brutnell T.P."/>
            <person name="Doust A.N."/>
            <person name="Tuskan G.A."/>
            <person name="Rokhsar D."/>
            <person name="Devos K.M."/>
        </authorList>
    </citation>
    <scope>NUCLEOTIDE SEQUENCE [LARGE SCALE GENOMIC DNA]</scope>
    <source>
        <strain evidence="2">cv. Yugu1</strain>
    </source>
</reference>
<sequence>MPERKQLVNGNGQMALGLFLPQLVKGMES</sequence>
<evidence type="ECO:0000313" key="2">
    <source>
        <dbReference type="Proteomes" id="UP000004995"/>
    </source>
</evidence>
<dbReference type="Gramene" id="KQL02174">
    <property type="protein sequence ID" value="KQL02174"/>
    <property type="gene ID" value="SETIT_015984mg"/>
</dbReference>
<dbReference type="InParanoid" id="K3YNZ2"/>
<dbReference type="Proteomes" id="UP000004995">
    <property type="component" value="Unassembled WGS sequence"/>
</dbReference>
<dbReference type="AlphaFoldDB" id="K3YNZ2"/>
<reference evidence="1" key="2">
    <citation type="submission" date="2018-08" db="UniProtKB">
        <authorList>
            <consortium name="EnsemblPlants"/>
        </authorList>
    </citation>
    <scope>IDENTIFICATION</scope>
    <source>
        <strain evidence="1">Yugu1</strain>
    </source>
</reference>